<sequence length="180" mass="20893">MSIWELFISLSNSIFMPQNHFANKLETNEEIAEIIEALCLRERVRICPFYWRMLALFVDFLLVGFLLSDILNLCDFLPTSSWITNPIYYGAFIFVSFMGLHSLYEMVFSFLLGASLGKIIFRIKILSLYLADVPSKGVLFKRLGLKHVLFLCPIIALFCANVPYYRAWHEQKTKTLLALF</sequence>
<dbReference type="STRING" id="182217.HCW_03210"/>
<comment type="subcellular location">
    <subcellularLocation>
        <location evidence="1">Membrane</location>
        <topology evidence="1">Multi-pass membrane protein</topology>
    </subcellularLocation>
</comment>
<keyword evidence="2 5" id="KW-0812">Transmembrane</keyword>
<dbReference type="PATRIC" id="fig|182217.3.peg.688"/>
<gene>
    <name evidence="7" type="ordered locus">HCW_03210</name>
</gene>
<organism evidence="7 8">
    <name type="scientific">Helicobacter cetorum (strain ATCC BAA-429 / MIT 00-7128)</name>
    <dbReference type="NCBI Taxonomy" id="182217"/>
    <lineage>
        <taxon>Bacteria</taxon>
        <taxon>Pseudomonadati</taxon>
        <taxon>Campylobacterota</taxon>
        <taxon>Epsilonproteobacteria</taxon>
        <taxon>Campylobacterales</taxon>
        <taxon>Helicobacteraceae</taxon>
        <taxon>Helicobacter</taxon>
    </lineage>
</organism>
<keyword evidence="3 5" id="KW-1133">Transmembrane helix</keyword>
<name>I0ELV4_HELC0</name>
<keyword evidence="8" id="KW-1185">Reference proteome</keyword>
<evidence type="ECO:0000256" key="3">
    <source>
        <dbReference type="ARBA" id="ARBA00022989"/>
    </source>
</evidence>
<accession>I0ELV4</accession>
<evidence type="ECO:0000256" key="1">
    <source>
        <dbReference type="ARBA" id="ARBA00004141"/>
    </source>
</evidence>
<dbReference type="AlphaFoldDB" id="I0ELV4"/>
<dbReference type="Proteomes" id="UP000005010">
    <property type="component" value="Chromosome"/>
</dbReference>
<dbReference type="EMBL" id="CP003479">
    <property type="protein sequence ID" value="AFI03923.1"/>
    <property type="molecule type" value="Genomic_DNA"/>
</dbReference>
<evidence type="ECO:0000313" key="8">
    <source>
        <dbReference type="Proteomes" id="UP000005010"/>
    </source>
</evidence>
<keyword evidence="4 5" id="KW-0472">Membrane</keyword>
<dbReference type="GO" id="GO:0016020">
    <property type="term" value="C:membrane"/>
    <property type="evidence" value="ECO:0007669"/>
    <property type="project" value="UniProtKB-SubCell"/>
</dbReference>
<reference evidence="8" key="1">
    <citation type="submission" date="2012-04" db="EMBL/GenBank/DDBJ databases">
        <title>Complete genome sequence of Helicobacter cetorum strain MIT 00-7128.</title>
        <authorList>
            <person name="Kersulyte D."/>
            <person name="Berg D.E."/>
        </authorList>
    </citation>
    <scope>NUCLEOTIDE SEQUENCE [LARGE SCALE GENOMIC DNA]</scope>
    <source>
        <strain evidence="8">MIT 00-7128</strain>
    </source>
</reference>
<dbReference type="InterPro" id="IPR010432">
    <property type="entry name" value="RDD"/>
</dbReference>
<feature type="domain" description="RDD" evidence="6">
    <location>
        <begin position="52"/>
        <end position="158"/>
    </location>
</feature>
<evidence type="ECO:0000256" key="5">
    <source>
        <dbReference type="SAM" id="Phobius"/>
    </source>
</evidence>
<dbReference type="KEGG" id="hce:HCW_03210"/>
<dbReference type="HOGENOM" id="CLU_1658396_0_0_7"/>
<evidence type="ECO:0000256" key="2">
    <source>
        <dbReference type="ARBA" id="ARBA00022692"/>
    </source>
</evidence>
<evidence type="ECO:0000259" key="6">
    <source>
        <dbReference type="Pfam" id="PF06271"/>
    </source>
</evidence>
<feature type="transmembrane region" description="Helical" evidence="5">
    <location>
        <begin position="49"/>
        <end position="67"/>
    </location>
</feature>
<protein>
    <recommendedName>
        <fullName evidence="6">RDD domain-containing protein</fullName>
    </recommendedName>
</protein>
<proteinExistence type="predicted"/>
<dbReference type="Pfam" id="PF06271">
    <property type="entry name" value="RDD"/>
    <property type="match status" value="1"/>
</dbReference>
<feature type="transmembrane region" description="Helical" evidence="5">
    <location>
        <begin position="87"/>
        <end position="104"/>
    </location>
</feature>
<feature type="transmembrane region" description="Helical" evidence="5">
    <location>
        <begin position="143"/>
        <end position="164"/>
    </location>
</feature>
<feature type="transmembrane region" description="Helical" evidence="5">
    <location>
        <begin position="111"/>
        <end position="131"/>
    </location>
</feature>
<evidence type="ECO:0000256" key="4">
    <source>
        <dbReference type="ARBA" id="ARBA00023136"/>
    </source>
</evidence>
<evidence type="ECO:0000313" key="7">
    <source>
        <dbReference type="EMBL" id="AFI03923.1"/>
    </source>
</evidence>